<accession>A0A5C1YTI7</accession>
<organism evidence="6 7">
    <name type="scientific">Acetobacter vaccinii</name>
    <dbReference type="NCBI Taxonomy" id="2592655"/>
    <lineage>
        <taxon>Bacteria</taxon>
        <taxon>Pseudomonadati</taxon>
        <taxon>Pseudomonadota</taxon>
        <taxon>Alphaproteobacteria</taxon>
        <taxon>Acetobacterales</taxon>
        <taxon>Acetobacteraceae</taxon>
        <taxon>Acetobacter</taxon>
    </lineage>
</organism>
<evidence type="ECO:0000256" key="4">
    <source>
        <dbReference type="SAM" id="SignalP"/>
    </source>
</evidence>
<feature type="chain" id="PRO_5022820400" evidence="4">
    <location>
        <begin position="20"/>
        <end position="611"/>
    </location>
</feature>
<dbReference type="Proteomes" id="UP000324536">
    <property type="component" value="Chromosome"/>
</dbReference>
<evidence type="ECO:0000313" key="7">
    <source>
        <dbReference type="Proteomes" id="UP000324536"/>
    </source>
</evidence>
<keyword evidence="2 3" id="KW-0802">TPR repeat</keyword>
<evidence type="ECO:0000256" key="3">
    <source>
        <dbReference type="PROSITE-ProRule" id="PRU00339"/>
    </source>
</evidence>
<dbReference type="EMBL" id="CP043506">
    <property type="protein sequence ID" value="QEO18629.1"/>
    <property type="molecule type" value="Genomic_DNA"/>
</dbReference>
<keyword evidence="7" id="KW-1185">Reference proteome</keyword>
<protein>
    <submittedName>
        <fullName evidence="6">Tetratricopeptide repeat protein</fullName>
    </submittedName>
</protein>
<dbReference type="AlphaFoldDB" id="A0A5C1YTI7"/>
<name>A0A5C1YTI7_9PROT</name>
<dbReference type="PROSITE" id="PS50005">
    <property type="entry name" value="TPR"/>
    <property type="match status" value="1"/>
</dbReference>
<dbReference type="Gene3D" id="1.25.40.10">
    <property type="entry name" value="Tetratricopeptide repeat domain"/>
    <property type="match status" value="2"/>
</dbReference>
<dbReference type="InterPro" id="IPR018704">
    <property type="entry name" value="SecYEG/CpoB_TPR"/>
</dbReference>
<dbReference type="InterPro" id="IPR019734">
    <property type="entry name" value="TPR_rpt"/>
</dbReference>
<evidence type="ECO:0000313" key="6">
    <source>
        <dbReference type="EMBL" id="QEO18629.1"/>
    </source>
</evidence>
<keyword evidence="4" id="KW-0732">Signal</keyword>
<dbReference type="PANTHER" id="PTHR44858:SF1">
    <property type="entry name" value="UDP-N-ACETYLGLUCOSAMINE--PEPTIDE N-ACETYLGLUCOSAMINYLTRANSFERASE SPINDLY-RELATED"/>
    <property type="match status" value="1"/>
</dbReference>
<dbReference type="Pfam" id="PF13432">
    <property type="entry name" value="TPR_16"/>
    <property type="match status" value="1"/>
</dbReference>
<keyword evidence="1" id="KW-0677">Repeat</keyword>
<dbReference type="Pfam" id="PF09976">
    <property type="entry name" value="TPR_21"/>
    <property type="match status" value="1"/>
</dbReference>
<dbReference type="SMART" id="SM00028">
    <property type="entry name" value="TPR"/>
    <property type="match status" value="4"/>
</dbReference>
<gene>
    <name evidence="6" type="ORF">FLP30_07560</name>
</gene>
<proteinExistence type="predicted"/>
<dbReference type="OrthoDB" id="9766710at2"/>
<feature type="signal peptide" evidence="4">
    <location>
        <begin position="1"/>
        <end position="19"/>
    </location>
</feature>
<sequence>MLFCRLLPTVFLLSTTVLGVLPAVAWGADAASGTGASTHAIASAGGTATTETGSVDSGAFLRGIIAARMGDDPEAAQAFAAALRSDPSSTVLLKQAFVHSVMAGDPQAEALALRLGKTSDGENLVSDFVLGNAAVGRDKWADALHHYQQAAADPLARLILPLLQAWCEEGQGEAARAVAGLLKSQTSVLSPFYVLHAGLVAHVGGLNDQTGELFARAQKLMPGYDLLLTRAYAAWLWNHGRQDNARELLRNLIEADPVLAVAGPELQATIARPPVTSAREGMARAYVLTAYLLRQQGHEQGGQTHAGKGDSAMQPQFDEAARLMLGFALEMDPKLADARLMLAEIQEDQGHEAVARETLLHIAHDDPLAPVATLRLAILDSATDKADEAVALLRGLDRQSPDQLLVLRELGNALFQQKDWKGAIAVYSRAIDLVAKQKGEDWPLLLMRAMAYHEIGDWPHARDDARAALAYAPDEPLLLNFLGYSMVERHENLAEAENLLRKAHNLAPQEAAITDSLGWAKVERGDMQGGLPLLEKAVESTPEDPEVNYHLGEAYWRLGRHIEAVDQWNVALGLHPSEEDAKLIRAALHRAGAPVPDGVASETVRKGEHEQ</sequence>
<dbReference type="PANTHER" id="PTHR44858">
    <property type="entry name" value="TETRATRICOPEPTIDE REPEAT PROTEIN 6"/>
    <property type="match status" value="1"/>
</dbReference>
<dbReference type="InterPro" id="IPR011990">
    <property type="entry name" value="TPR-like_helical_dom_sf"/>
</dbReference>
<dbReference type="KEGG" id="acek:FLP30_07560"/>
<reference evidence="6 7" key="1">
    <citation type="submission" date="2019-09" db="EMBL/GenBank/DDBJ databases">
        <title>Genome sequencing of strain KACC 21233.</title>
        <authorList>
            <person name="Heo J."/>
            <person name="Kim S.-J."/>
            <person name="Kim J.-S."/>
            <person name="Hong S.-B."/>
            <person name="Kwon S.-W."/>
        </authorList>
    </citation>
    <scope>NUCLEOTIDE SEQUENCE [LARGE SCALE GENOMIC DNA]</scope>
    <source>
        <strain evidence="6 7">KACC 21233</strain>
    </source>
</reference>
<feature type="repeat" description="TPR" evidence="3">
    <location>
        <begin position="545"/>
        <end position="578"/>
    </location>
</feature>
<feature type="domain" description="Ancillary SecYEG translocon subunit/Cell division coordinator CpoB TPR" evidence="5">
    <location>
        <begin position="338"/>
        <end position="438"/>
    </location>
</feature>
<dbReference type="InterPro" id="IPR050498">
    <property type="entry name" value="Ycf3"/>
</dbReference>
<dbReference type="SUPFAM" id="SSF48452">
    <property type="entry name" value="TPR-like"/>
    <property type="match status" value="3"/>
</dbReference>
<evidence type="ECO:0000256" key="1">
    <source>
        <dbReference type="ARBA" id="ARBA00022737"/>
    </source>
</evidence>
<evidence type="ECO:0000259" key="5">
    <source>
        <dbReference type="Pfam" id="PF09976"/>
    </source>
</evidence>
<evidence type="ECO:0000256" key="2">
    <source>
        <dbReference type="ARBA" id="ARBA00022803"/>
    </source>
</evidence>